<sequence>MEHSLGRRPLEVKWTFLLAVTLLLPGVTSRALDSDAITLPSVDLTKPDDTVEDHDSEVLTYARRDINKTEITDLEGSPVVNNRTETDDEKDEDEALALFSLIVKRAIEEEEDQGDMDDSEAGKPETSSVDEDKFSISDLPKLLKPLIDAFSDSSTSEAPSKDDFLSWFPSLKDLFEPTKPSGNEATNGAARAGRRSSFSTAWEPSPQASPSSARPPEPEILPSSELDDLIATAPTITRPPTTITKKNPVPISKRPITIHPPDDSDSEEDSEMDS</sequence>
<dbReference type="Proteomes" id="UP001190640">
    <property type="component" value="Chromosome 4"/>
</dbReference>
<dbReference type="AlphaFoldDB" id="A0AA97KXR7"/>
<name>A0AA97KXR7_EUBMA</name>
<evidence type="ECO:0000313" key="3">
    <source>
        <dbReference type="Proteomes" id="UP001190640"/>
    </source>
</evidence>
<feature type="compositionally biased region" description="Acidic residues" evidence="1">
    <location>
        <begin position="263"/>
        <end position="274"/>
    </location>
</feature>
<keyword evidence="2" id="KW-0732">Signal</keyword>
<feature type="compositionally biased region" description="Acidic residues" evidence="1">
    <location>
        <begin position="109"/>
        <end position="119"/>
    </location>
</feature>
<gene>
    <name evidence="4" type="primary">LOC129328843</name>
</gene>
<proteinExistence type="predicted"/>
<dbReference type="GeneID" id="129328843"/>
<feature type="compositionally biased region" description="Low complexity" evidence="1">
    <location>
        <begin position="220"/>
        <end position="244"/>
    </location>
</feature>
<organism evidence="3 4">
    <name type="scientific">Eublepharis macularius</name>
    <name type="common">Leopard gecko</name>
    <name type="synonym">Cyrtodactylus macularius</name>
    <dbReference type="NCBI Taxonomy" id="481883"/>
    <lineage>
        <taxon>Eukaryota</taxon>
        <taxon>Metazoa</taxon>
        <taxon>Chordata</taxon>
        <taxon>Craniata</taxon>
        <taxon>Vertebrata</taxon>
        <taxon>Euteleostomi</taxon>
        <taxon>Lepidosauria</taxon>
        <taxon>Squamata</taxon>
        <taxon>Bifurcata</taxon>
        <taxon>Gekkota</taxon>
        <taxon>Eublepharidae</taxon>
        <taxon>Eublepharinae</taxon>
        <taxon>Eublepharis</taxon>
    </lineage>
</organism>
<evidence type="ECO:0000256" key="1">
    <source>
        <dbReference type="SAM" id="MobiDB-lite"/>
    </source>
</evidence>
<feature type="chain" id="PRO_5041712105" evidence="2">
    <location>
        <begin position="30"/>
        <end position="274"/>
    </location>
</feature>
<evidence type="ECO:0000256" key="2">
    <source>
        <dbReference type="SAM" id="SignalP"/>
    </source>
</evidence>
<protein>
    <submittedName>
        <fullName evidence="4">Uncharacterized protein LOC129328843</fullName>
    </submittedName>
</protein>
<dbReference type="KEGG" id="emc:129328843"/>
<feature type="region of interest" description="Disordered" evidence="1">
    <location>
        <begin position="172"/>
        <end position="274"/>
    </location>
</feature>
<feature type="region of interest" description="Disordered" evidence="1">
    <location>
        <begin position="109"/>
        <end position="134"/>
    </location>
</feature>
<reference evidence="4" key="1">
    <citation type="submission" date="2025-08" db="UniProtKB">
        <authorList>
            <consortium name="RefSeq"/>
        </authorList>
    </citation>
    <scope>IDENTIFICATION</scope>
    <source>
        <tissue evidence="4">Blood</tissue>
    </source>
</reference>
<evidence type="ECO:0000313" key="4">
    <source>
        <dbReference type="RefSeq" id="XP_054834123.1"/>
    </source>
</evidence>
<keyword evidence="3" id="KW-1185">Reference proteome</keyword>
<accession>A0AA97KXR7</accession>
<feature type="compositionally biased region" description="Low complexity" evidence="1">
    <location>
        <begin position="201"/>
        <end position="212"/>
    </location>
</feature>
<dbReference type="RefSeq" id="XP_054834123.1">
    <property type="nucleotide sequence ID" value="XM_054978148.1"/>
</dbReference>
<feature type="signal peptide" evidence="2">
    <location>
        <begin position="1"/>
        <end position="29"/>
    </location>
</feature>